<accession>A0A0G4LI75</accession>
<dbReference type="InterPro" id="IPR029058">
    <property type="entry name" value="AB_hydrolase_fold"/>
</dbReference>
<name>A0A0G4LI75_VERLO</name>
<reference evidence="10" key="1">
    <citation type="submission" date="2015-05" db="EMBL/GenBank/DDBJ databases">
        <authorList>
            <person name="Fogelqvist Johan"/>
        </authorList>
    </citation>
    <scope>NUCLEOTIDE SEQUENCE [LARGE SCALE GENOMIC DNA]</scope>
</reference>
<proteinExistence type="inferred from homology"/>
<dbReference type="GO" id="GO:0008474">
    <property type="term" value="F:palmitoyl-(protein) hydrolase activity"/>
    <property type="evidence" value="ECO:0007669"/>
    <property type="project" value="TreeGrafter"/>
</dbReference>
<dbReference type="EMBL" id="CVQI01012224">
    <property type="protein sequence ID" value="CRK21629.1"/>
    <property type="molecule type" value="Genomic_DNA"/>
</dbReference>
<dbReference type="PROSITE" id="PS00562">
    <property type="entry name" value="CBM1_1"/>
    <property type="match status" value="1"/>
</dbReference>
<dbReference type="Pfam" id="PF03443">
    <property type="entry name" value="AA9"/>
    <property type="match status" value="1"/>
</dbReference>
<dbReference type="CDD" id="cd21175">
    <property type="entry name" value="LPMO_AA9"/>
    <property type="match status" value="1"/>
</dbReference>
<dbReference type="GO" id="GO:0005576">
    <property type="term" value="C:extracellular region"/>
    <property type="evidence" value="ECO:0007669"/>
    <property type="project" value="InterPro"/>
</dbReference>
<gene>
    <name evidence="9" type="ORF">BN1723_002747</name>
</gene>
<evidence type="ECO:0000256" key="4">
    <source>
        <dbReference type="ARBA" id="ARBA00023002"/>
    </source>
</evidence>
<dbReference type="InterPro" id="IPR050565">
    <property type="entry name" value="LYPA1-2/EST-like"/>
</dbReference>
<dbReference type="GO" id="GO:0052689">
    <property type="term" value="F:carboxylic ester hydrolase activity"/>
    <property type="evidence" value="ECO:0007669"/>
    <property type="project" value="TreeGrafter"/>
</dbReference>
<evidence type="ECO:0000256" key="5">
    <source>
        <dbReference type="ARBA" id="ARBA00023008"/>
    </source>
</evidence>
<evidence type="ECO:0000256" key="2">
    <source>
        <dbReference type="ARBA" id="ARBA00022723"/>
    </source>
</evidence>
<dbReference type="SUPFAM" id="SSF53474">
    <property type="entry name" value="alpha/beta-Hydrolases"/>
    <property type="match status" value="1"/>
</dbReference>
<dbReference type="PROSITE" id="PS51164">
    <property type="entry name" value="CBM1_2"/>
    <property type="match status" value="1"/>
</dbReference>
<dbReference type="GO" id="GO:0030248">
    <property type="term" value="F:cellulose binding"/>
    <property type="evidence" value="ECO:0007669"/>
    <property type="project" value="InterPro"/>
</dbReference>
<dbReference type="Gene3D" id="3.40.50.1820">
    <property type="entry name" value="alpha/beta hydrolase"/>
    <property type="match status" value="1"/>
</dbReference>
<evidence type="ECO:0000256" key="1">
    <source>
        <dbReference type="ARBA" id="ARBA00006499"/>
    </source>
</evidence>
<dbReference type="InterPro" id="IPR003140">
    <property type="entry name" value="PLipase/COase/thioEstase"/>
</dbReference>
<sequence length="853" mass="92701">MDLAIVTIPPLTDHTHTVVFLHGRGDNAKDFASSIHYSTTSRGLTLPEAFPSFRWVFPSAGILDVACMPGDRRSQWFDIWDVSNFKDHEEVQQPGLRESVAALRKILRSEAETLGGQWGKVVLAGISQGGAVGAHTLLNLATDGETRLGAFLGFSSRLPFPGRSLPETRKVLALEGVPAGNGVLRKTPVLLEHCVDDPLVLVDWGRQLRDQLVEFGAQVTWKEYPDGGHWFNSPKGIDDAVAFISQSLDDGFTNGVWGTEKVINGQGKHTIRIPECIAPGQYLLRAEMIALHGAGSYPGAQFYMECAQINVVGSTGTANPATVSFPGAYKGTDPGVQLSIYYPPVTNYIIPGPRPFTCSGGALLASLQLHVHQKRPFAKHCTECSDQYTELKHWDFLPKAVTLTPGRHAYPFSIHLRGHNPESIDTPVVAVSYEFKAQIHCAGFHPLSFERDIPVKRALLGSDPLHQSMRVFPPTNVKATVFLNRVIHPSGTHKVQLRLDGITSLEGKSLEIWKLKRLAWKLEETVCTTAPVCSRHAAEGASTDQLTVRRNEARILGGKEMHGGWKSDYNTSDARVEFEFEYGLTTRHTRKGDAMYACDVRAAADGTGTEISHSLSIEMLLSKELASSDIPNLVLATSDARVLRMRHAVILTEAPGLGVAWDAELPPVYDDVPPSPPSYPKDAPVEYENLEVLDEQERRPSVGNSETSLPSAGETGFPKLSASLGKRSRGGLQASPSHGTTVDERVAGEWSFREASQSVHRVLRLERVDCDATSMCNLSGLWFDQLSTTKLDSPGLPPPATTAVPPPATTAAPPATGGAAQWAQCGGTGHTGPTTCVAPYKCNVVNQYYSQCY</sequence>
<dbReference type="GO" id="GO:0005737">
    <property type="term" value="C:cytoplasm"/>
    <property type="evidence" value="ECO:0007669"/>
    <property type="project" value="TreeGrafter"/>
</dbReference>
<dbReference type="GO" id="GO:0004497">
    <property type="term" value="F:monooxygenase activity"/>
    <property type="evidence" value="ECO:0007669"/>
    <property type="project" value="UniProtKB-KW"/>
</dbReference>
<dbReference type="InterPro" id="IPR005103">
    <property type="entry name" value="AA9_LPMO"/>
</dbReference>
<dbReference type="Gene3D" id="2.60.40.640">
    <property type="match status" value="1"/>
</dbReference>
<feature type="region of interest" description="Disordered" evidence="7">
    <location>
        <begin position="692"/>
        <end position="742"/>
    </location>
</feature>
<feature type="domain" description="CBM1" evidence="8">
    <location>
        <begin position="817"/>
        <end position="853"/>
    </location>
</feature>
<dbReference type="Pfam" id="PF13002">
    <property type="entry name" value="LDB19"/>
    <property type="match status" value="1"/>
</dbReference>
<dbReference type="InterPro" id="IPR000254">
    <property type="entry name" value="CBD"/>
</dbReference>
<dbReference type="InterPro" id="IPR014752">
    <property type="entry name" value="Arrestin-like_C"/>
</dbReference>
<protein>
    <recommendedName>
        <fullName evidence="8">CBM1 domain-containing protein</fullName>
    </recommendedName>
</protein>
<evidence type="ECO:0000313" key="10">
    <source>
        <dbReference type="Proteomes" id="UP000045706"/>
    </source>
</evidence>
<dbReference type="Pfam" id="PF02230">
    <property type="entry name" value="Abhydrolase_2"/>
    <property type="match status" value="1"/>
</dbReference>
<dbReference type="SMART" id="SM00236">
    <property type="entry name" value="fCBD"/>
    <property type="match status" value="1"/>
</dbReference>
<dbReference type="AlphaFoldDB" id="A0A0G4LI75"/>
<keyword evidence="5" id="KW-0186">Copper</keyword>
<dbReference type="PANTHER" id="PTHR10655:SF63">
    <property type="entry name" value="PHOSPHOLIPASE_CARBOXYLESTERASE_THIOESTERASE DOMAIN-CONTAINING PROTEIN"/>
    <property type="match status" value="1"/>
</dbReference>
<evidence type="ECO:0000313" key="9">
    <source>
        <dbReference type="EMBL" id="CRK21629.1"/>
    </source>
</evidence>
<dbReference type="GO" id="GO:0046872">
    <property type="term" value="F:metal ion binding"/>
    <property type="evidence" value="ECO:0007669"/>
    <property type="project" value="UniProtKB-KW"/>
</dbReference>
<keyword evidence="2" id="KW-0479">Metal-binding</keyword>
<organism evidence="9 10">
    <name type="scientific">Verticillium longisporum</name>
    <name type="common">Verticillium dahliae var. longisporum</name>
    <dbReference type="NCBI Taxonomy" id="100787"/>
    <lineage>
        <taxon>Eukaryota</taxon>
        <taxon>Fungi</taxon>
        <taxon>Dikarya</taxon>
        <taxon>Ascomycota</taxon>
        <taxon>Pezizomycotina</taxon>
        <taxon>Sordariomycetes</taxon>
        <taxon>Hypocreomycetidae</taxon>
        <taxon>Glomerellales</taxon>
        <taxon>Plectosphaerellaceae</taxon>
        <taxon>Verticillium</taxon>
    </lineage>
</organism>
<keyword evidence="6" id="KW-0503">Monooxygenase</keyword>
<evidence type="ECO:0000259" key="8">
    <source>
        <dbReference type="PROSITE" id="PS51164"/>
    </source>
</evidence>
<evidence type="ECO:0000256" key="3">
    <source>
        <dbReference type="ARBA" id="ARBA00022729"/>
    </source>
</evidence>
<evidence type="ECO:0000256" key="6">
    <source>
        <dbReference type="ARBA" id="ARBA00023033"/>
    </source>
</evidence>
<dbReference type="SUPFAM" id="SSF57180">
    <property type="entry name" value="Cellulose-binding domain"/>
    <property type="match status" value="1"/>
</dbReference>
<evidence type="ECO:0000256" key="7">
    <source>
        <dbReference type="SAM" id="MobiDB-lite"/>
    </source>
</evidence>
<dbReference type="InterPro" id="IPR024391">
    <property type="entry name" value="LDB19_N"/>
</dbReference>
<dbReference type="GO" id="GO:0005975">
    <property type="term" value="P:carbohydrate metabolic process"/>
    <property type="evidence" value="ECO:0007669"/>
    <property type="project" value="InterPro"/>
</dbReference>
<comment type="similarity">
    <text evidence="1">Belongs to the AB hydrolase superfamily. AB hydrolase 2 family.</text>
</comment>
<dbReference type="Pfam" id="PF00734">
    <property type="entry name" value="CBM_1"/>
    <property type="match status" value="1"/>
</dbReference>
<keyword evidence="3" id="KW-0732">Signal</keyword>
<keyword evidence="4" id="KW-0560">Oxidoreductase</keyword>
<dbReference type="Proteomes" id="UP000045706">
    <property type="component" value="Unassembled WGS sequence"/>
</dbReference>
<dbReference type="InterPro" id="IPR035971">
    <property type="entry name" value="CBD_sf"/>
</dbReference>
<dbReference type="Gene3D" id="2.70.50.70">
    <property type="match status" value="1"/>
</dbReference>
<dbReference type="PANTHER" id="PTHR10655">
    <property type="entry name" value="LYSOPHOSPHOLIPASE-RELATED"/>
    <property type="match status" value="1"/>
</dbReference>